<evidence type="ECO:0000256" key="1">
    <source>
        <dbReference type="SAM" id="MobiDB-lite"/>
    </source>
</evidence>
<feature type="region of interest" description="Disordered" evidence="1">
    <location>
        <begin position="189"/>
        <end position="208"/>
    </location>
</feature>
<feature type="region of interest" description="Disordered" evidence="1">
    <location>
        <begin position="430"/>
        <end position="467"/>
    </location>
</feature>
<evidence type="ECO:0000313" key="3">
    <source>
        <dbReference type="Proteomes" id="UP001165063"/>
    </source>
</evidence>
<protein>
    <submittedName>
        <fullName evidence="2">Unnamed protein product</fullName>
    </submittedName>
</protein>
<reference evidence="2" key="1">
    <citation type="submission" date="2023-04" db="EMBL/GenBank/DDBJ databases">
        <title>Ambrosiozyma monospora NBRC 1965.</title>
        <authorList>
            <person name="Ichikawa N."/>
            <person name="Sato H."/>
            <person name="Tonouchi N."/>
        </authorList>
    </citation>
    <scope>NUCLEOTIDE SEQUENCE</scope>
    <source>
        <strain evidence="2">NBRC 1965</strain>
    </source>
</reference>
<dbReference type="Proteomes" id="UP001165063">
    <property type="component" value="Unassembled WGS sequence"/>
</dbReference>
<feature type="compositionally biased region" description="Polar residues" evidence="1">
    <location>
        <begin position="430"/>
        <end position="443"/>
    </location>
</feature>
<accession>A0A9W6YZV1</accession>
<comment type="caution">
    <text evidence="2">The sequence shown here is derived from an EMBL/GenBank/DDBJ whole genome shotgun (WGS) entry which is preliminary data.</text>
</comment>
<name>A0A9W6YZV1_AMBMO</name>
<feature type="region of interest" description="Disordered" evidence="1">
    <location>
        <begin position="489"/>
        <end position="544"/>
    </location>
</feature>
<sequence length="576" mass="63000">MYYRNQSFSEDKHTTIIIVSHGAVISALLQLILGRPIFNEVPLCTPIYLKQSTRRRSVFNFMDYDFNLSRILAPPSDRELLRIINTPLDMTMLDFESIRDDFQVTIGDEGFTRIIQSPQRSRSSSLTSSSRRKRSNTLDLGRRKTLGSDEESERNALKQTRSFRSLQVMGSGNSKRTINLDKLHSYFSAGSSSEDDEDEDDGAIYGYKGKGIPSIEERYASKPSVLTSGSSSTSLNKQSFDTFISKWKSDHNLSIHNKNNDSYSNLLKGSSYASLTTHGSLATADPSRSSSKSFLRSEFDLNRPPSSSSNINNPLANYFFDFDGSIDSDSSIASDEEDDLSEDDDDFPLFGAGPAPGFHRSDFGLSDPIEFKFEVPQAFKNPSFSNGLGSLGNNTSGNKLARSRVLSSTELFFNSIQKKDITIISTMTNSKSKTRKVSGSNITDDGDEDDDGILSDHSQNGTVEVPGIVKSVTKPDLVSATSDRFVPAFKIFPGGPGNTDIEDTEESGLSRSSSPTRSESSTSPLANFLLPSGGKANPGNDSSSLKGILFSKTSLLSSEEDSGSWFGGNFRSETAV</sequence>
<feature type="region of interest" description="Disordered" evidence="1">
    <location>
        <begin position="117"/>
        <end position="169"/>
    </location>
</feature>
<dbReference type="AlphaFoldDB" id="A0A9W6YZV1"/>
<gene>
    <name evidence="2" type="ORF">Amon01_000408400</name>
</gene>
<feature type="compositionally biased region" description="Polar residues" evidence="1">
    <location>
        <begin position="157"/>
        <end position="169"/>
    </location>
</feature>
<feature type="region of interest" description="Disordered" evidence="1">
    <location>
        <begin position="556"/>
        <end position="576"/>
    </location>
</feature>
<organism evidence="2 3">
    <name type="scientific">Ambrosiozyma monospora</name>
    <name type="common">Yeast</name>
    <name type="synonym">Endomycopsis monosporus</name>
    <dbReference type="NCBI Taxonomy" id="43982"/>
    <lineage>
        <taxon>Eukaryota</taxon>
        <taxon>Fungi</taxon>
        <taxon>Dikarya</taxon>
        <taxon>Ascomycota</taxon>
        <taxon>Saccharomycotina</taxon>
        <taxon>Pichiomycetes</taxon>
        <taxon>Pichiales</taxon>
        <taxon>Pichiaceae</taxon>
        <taxon>Ambrosiozyma</taxon>
    </lineage>
</organism>
<feature type="compositionally biased region" description="Low complexity" evidence="1">
    <location>
        <begin position="507"/>
        <end position="525"/>
    </location>
</feature>
<feature type="compositionally biased region" description="Acidic residues" evidence="1">
    <location>
        <begin position="193"/>
        <end position="202"/>
    </location>
</feature>
<keyword evidence="3" id="KW-1185">Reference proteome</keyword>
<evidence type="ECO:0000313" key="2">
    <source>
        <dbReference type="EMBL" id="GMG32020.1"/>
    </source>
</evidence>
<dbReference type="OrthoDB" id="3898179at2759"/>
<dbReference type="EMBL" id="BSXU01001883">
    <property type="protein sequence ID" value="GMG32020.1"/>
    <property type="molecule type" value="Genomic_DNA"/>
</dbReference>
<proteinExistence type="predicted"/>
<feature type="compositionally biased region" description="Acidic residues" evidence="1">
    <location>
        <begin position="444"/>
        <end position="453"/>
    </location>
</feature>
<feature type="compositionally biased region" description="Low complexity" evidence="1">
    <location>
        <begin position="117"/>
        <end position="129"/>
    </location>
</feature>